<feature type="chain" id="PRO_5019280123" description="Chitin-binding type-4 domain-containing protein" evidence="2">
    <location>
        <begin position="29"/>
        <end position="288"/>
    </location>
</feature>
<keyword evidence="2" id="KW-0732">Signal</keyword>
<evidence type="ECO:0000256" key="2">
    <source>
        <dbReference type="SAM" id="SignalP"/>
    </source>
</evidence>
<proteinExistence type="predicted"/>
<protein>
    <recommendedName>
        <fullName evidence="3">Chitin-binding type-4 domain-containing protein</fullName>
    </recommendedName>
</protein>
<accession>A0A433TYQ1</accession>
<evidence type="ECO:0000313" key="5">
    <source>
        <dbReference type="Proteomes" id="UP000271974"/>
    </source>
</evidence>
<name>A0A433TYQ1_ELYCH</name>
<gene>
    <name evidence="4" type="ORF">EGW08_005559</name>
</gene>
<comment type="caution">
    <text evidence="4">The sequence shown here is derived from an EMBL/GenBank/DDBJ whole genome shotgun (WGS) entry which is preliminary data.</text>
</comment>
<dbReference type="EMBL" id="RQTK01000131">
    <property type="protein sequence ID" value="RUS86685.1"/>
    <property type="molecule type" value="Genomic_DNA"/>
</dbReference>
<reference evidence="4 5" key="1">
    <citation type="submission" date="2019-01" db="EMBL/GenBank/DDBJ databases">
        <title>A draft genome assembly of the solar-powered sea slug Elysia chlorotica.</title>
        <authorList>
            <person name="Cai H."/>
            <person name="Li Q."/>
            <person name="Fang X."/>
            <person name="Li J."/>
            <person name="Curtis N.E."/>
            <person name="Altenburger A."/>
            <person name="Shibata T."/>
            <person name="Feng M."/>
            <person name="Maeda T."/>
            <person name="Schwartz J.A."/>
            <person name="Shigenobu S."/>
            <person name="Lundholm N."/>
            <person name="Nishiyama T."/>
            <person name="Yang H."/>
            <person name="Hasebe M."/>
            <person name="Li S."/>
            <person name="Pierce S.K."/>
            <person name="Wang J."/>
        </authorList>
    </citation>
    <scope>NUCLEOTIDE SEQUENCE [LARGE SCALE GENOMIC DNA]</scope>
    <source>
        <strain evidence="4">EC2010</strain>
        <tissue evidence="4">Whole organism of an adult</tissue>
    </source>
</reference>
<sequence>MGNPRYVSSRDFLCIVLLCVTLARRSEGHGYMIDPPARSSMWRVGFNTPVNYNDNALRCGGSRTSCGVCGDSVDSARDHETGGRFATGTIAKSYKQGDEVNLRITVTANHQGWFYFNLCARDDPSQPETEECLDRVPLKLADGRNRFPLRPRVFGVVNIRVKLPEDISCSHCVLRWKWITGNSWGRDPQTGEGCLGCGAQEQFYGCADVNIRPRNPSPRIPEVEVEEERVPQKTTTVAPPTSEAVLTRKCLAVNNWEGDPELDSWCDTNCNRMSPRFCPSVFCACQLM</sequence>
<keyword evidence="5" id="KW-1185">Reference proteome</keyword>
<evidence type="ECO:0000256" key="1">
    <source>
        <dbReference type="SAM" id="MobiDB-lite"/>
    </source>
</evidence>
<feature type="domain" description="Chitin-binding type-4" evidence="3">
    <location>
        <begin position="29"/>
        <end position="209"/>
    </location>
</feature>
<feature type="region of interest" description="Disordered" evidence="1">
    <location>
        <begin position="217"/>
        <end position="238"/>
    </location>
</feature>
<dbReference type="InterPro" id="IPR004302">
    <property type="entry name" value="Cellulose/chitin-bd_N"/>
</dbReference>
<dbReference type="Pfam" id="PF03067">
    <property type="entry name" value="LPMO_10"/>
    <property type="match status" value="1"/>
</dbReference>
<dbReference type="Proteomes" id="UP000271974">
    <property type="component" value="Unassembled WGS sequence"/>
</dbReference>
<evidence type="ECO:0000313" key="4">
    <source>
        <dbReference type="EMBL" id="RUS86685.1"/>
    </source>
</evidence>
<dbReference type="OrthoDB" id="64893at2759"/>
<organism evidence="4 5">
    <name type="scientific">Elysia chlorotica</name>
    <name type="common">Eastern emerald elysia</name>
    <name type="synonym">Sea slug</name>
    <dbReference type="NCBI Taxonomy" id="188477"/>
    <lineage>
        <taxon>Eukaryota</taxon>
        <taxon>Metazoa</taxon>
        <taxon>Spiralia</taxon>
        <taxon>Lophotrochozoa</taxon>
        <taxon>Mollusca</taxon>
        <taxon>Gastropoda</taxon>
        <taxon>Heterobranchia</taxon>
        <taxon>Euthyneura</taxon>
        <taxon>Panpulmonata</taxon>
        <taxon>Sacoglossa</taxon>
        <taxon>Placobranchoidea</taxon>
        <taxon>Plakobranchidae</taxon>
        <taxon>Elysia</taxon>
    </lineage>
</organism>
<evidence type="ECO:0000259" key="3">
    <source>
        <dbReference type="Pfam" id="PF03067"/>
    </source>
</evidence>
<feature type="signal peptide" evidence="2">
    <location>
        <begin position="1"/>
        <end position="28"/>
    </location>
</feature>
<dbReference type="AlphaFoldDB" id="A0A433TYQ1"/>